<dbReference type="SMART" id="SM00612">
    <property type="entry name" value="Kelch"/>
    <property type="match status" value="4"/>
</dbReference>
<dbReference type="InterPro" id="IPR017096">
    <property type="entry name" value="BTB-kelch_protein"/>
</dbReference>
<dbReference type="SUPFAM" id="SSF54695">
    <property type="entry name" value="POZ domain"/>
    <property type="match status" value="1"/>
</dbReference>
<reference evidence="5" key="1">
    <citation type="journal article" date="2023" name="Mol. Biol. Evol.">
        <title>Third-Generation Sequencing Reveals the Adaptive Role of the Epigenome in Three Deep-Sea Polychaetes.</title>
        <authorList>
            <person name="Perez M."/>
            <person name="Aroh O."/>
            <person name="Sun Y."/>
            <person name="Lan Y."/>
            <person name="Juniper S.K."/>
            <person name="Young C.R."/>
            <person name="Angers B."/>
            <person name="Qian P.Y."/>
        </authorList>
    </citation>
    <scope>NUCLEOTIDE SEQUENCE</scope>
    <source>
        <strain evidence="5">P08H-3</strain>
    </source>
</reference>
<organism evidence="5 6">
    <name type="scientific">Paralvinella palmiformis</name>
    <dbReference type="NCBI Taxonomy" id="53620"/>
    <lineage>
        <taxon>Eukaryota</taxon>
        <taxon>Metazoa</taxon>
        <taxon>Spiralia</taxon>
        <taxon>Lophotrochozoa</taxon>
        <taxon>Annelida</taxon>
        <taxon>Polychaeta</taxon>
        <taxon>Sedentaria</taxon>
        <taxon>Canalipalpata</taxon>
        <taxon>Terebellida</taxon>
        <taxon>Terebelliformia</taxon>
        <taxon>Alvinellidae</taxon>
        <taxon>Paralvinella</taxon>
    </lineage>
</organism>
<dbReference type="InterPro" id="IPR015915">
    <property type="entry name" value="Kelch-typ_b-propeller"/>
</dbReference>
<dbReference type="SMART" id="SM00225">
    <property type="entry name" value="BTB"/>
    <property type="match status" value="1"/>
</dbReference>
<dbReference type="AlphaFoldDB" id="A0AAD9JMA3"/>
<comment type="caution">
    <text evidence="5">The sequence shown here is derived from an EMBL/GenBank/DDBJ whole genome shotgun (WGS) entry which is preliminary data.</text>
</comment>
<evidence type="ECO:0000256" key="2">
    <source>
        <dbReference type="ARBA" id="ARBA00022737"/>
    </source>
</evidence>
<dbReference type="Proteomes" id="UP001208570">
    <property type="component" value="Unassembled WGS sequence"/>
</dbReference>
<dbReference type="EMBL" id="JAODUP010000235">
    <property type="protein sequence ID" value="KAK2155622.1"/>
    <property type="molecule type" value="Genomic_DNA"/>
</dbReference>
<dbReference type="Pfam" id="PF24681">
    <property type="entry name" value="Kelch_KLHDC2_KLHL20_DRC7"/>
    <property type="match status" value="1"/>
</dbReference>
<dbReference type="PIRSF" id="PIRSF037037">
    <property type="entry name" value="Kelch-like_protein_gigaxonin"/>
    <property type="match status" value="1"/>
</dbReference>
<evidence type="ECO:0000259" key="4">
    <source>
        <dbReference type="PROSITE" id="PS50097"/>
    </source>
</evidence>
<proteinExistence type="predicted"/>
<keyword evidence="2" id="KW-0677">Repeat</keyword>
<sequence length="613" mass="69673">MRCLVMAEAKRLHIREDLPVTHRTLVAPNHSSLLLQMLQQMYTEEHLCDYTIIAEGKAFRTHRNVLASVSDYFRVMLTGSMIEARQDHVSLKGVTAHGMKILLDFTYTGQLTLNLDDVVEVLSAACHLQMKSAVELSCDFLLSELSTRTCVDVLNVGEMFALHEVRSAALEHILDHFERVACTENFCKLDVEHVKELLLSDCLRTTSELSLFRHVMKWIEFDPERRARHITDLMECIRFALMKPEELIDHVAQTESVMREQKCRALLDEALRYHVLPNRHPMMQNQRTRVRNVPCMVAFGGRYGINIGYKHNCNKMYAFHHGKWVPLPCSDSNFLYAAVVVVDNFLYVCGGMGKPAHARANCQRFDPRTCTWSRLSQMKTRRQSFPLVSNKGLLYAFGGGTPMEQSLEHPPTDRCEVYSIDRNEWQFISPLPEQRKSSSACVQSDKIYLSGGRTNEETSSCLWCYDPHSDSWCSKTPMPSAHAGHAMLSVGDGLFVIDRTDLVIECYDILADQWSKVCSPQLPITGIARPAILDTFVYCLSYMQDGEDFKCKRINVLTQEVEPLPDYPEAVHCVLGASLTFPHRRLIDRNNNSDSHLNNTSNSTSTTSTSCNS</sequence>
<dbReference type="SUPFAM" id="SSF117281">
    <property type="entry name" value="Kelch motif"/>
    <property type="match status" value="1"/>
</dbReference>
<feature type="region of interest" description="Disordered" evidence="3">
    <location>
        <begin position="590"/>
        <end position="613"/>
    </location>
</feature>
<dbReference type="Gene3D" id="1.25.40.420">
    <property type="match status" value="1"/>
</dbReference>
<keyword evidence="6" id="KW-1185">Reference proteome</keyword>
<protein>
    <recommendedName>
        <fullName evidence="4">BTB domain-containing protein</fullName>
    </recommendedName>
</protein>
<dbReference type="Gene3D" id="3.30.710.10">
    <property type="entry name" value="Potassium Channel Kv1.1, Chain A"/>
    <property type="match status" value="1"/>
</dbReference>
<dbReference type="InterPro" id="IPR006652">
    <property type="entry name" value="Kelch_1"/>
</dbReference>
<dbReference type="PANTHER" id="PTHR45632">
    <property type="entry name" value="LD33804P"/>
    <property type="match status" value="1"/>
</dbReference>
<accession>A0AAD9JMA3</accession>
<dbReference type="SMART" id="SM00875">
    <property type="entry name" value="BACK"/>
    <property type="match status" value="1"/>
</dbReference>
<evidence type="ECO:0000256" key="3">
    <source>
        <dbReference type="SAM" id="MobiDB-lite"/>
    </source>
</evidence>
<evidence type="ECO:0000256" key="1">
    <source>
        <dbReference type="ARBA" id="ARBA00022441"/>
    </source>
</evidence>
<dbReference type="InterPro" id="IPR011705">
    <property type="entry name" value="BACK"/>
</dbReference>
<dbReference type="Pfam" id="PF07707">
    <property type="entry name" value="BACK"/>
    <property type="match status" value="1"/>
</dbReference>
<gene>
    <name evidence="5" type="ORF">LSH36_235g00021</name>
</gene>
<evidence type="ECO:0000313" key="5">
    <source>
        <dbReference type="EMBL" id="KAK2155622.1"/>
    </source>
</evidence>
<feature type="domain" description="BTB" evidence="4">
    <location>
        <begin position="48"/>
        <end position="115"/>
    </location>
</feature>
<name>A0AAD9JMA3_9ANNE</name>
<dbReference type="FunFam" id="1.25.40.420:FF:000001">
    <property type="entry name" value="Kelch-like family member 12"/>
    <property type="match status" value="1"/>
</dbReference>
<keyword evidence="1" id="KW-0880">Kelch repeat</keyword>
<dbReference type="InterPro" id="IPR011333">
    <property type="entry name" value="SKP1/BTB/POZ_sf"/>
</dbReference>
<dbReference type="PROSITE" id="PS50097">
    <property type="entry name" value="BTB"/>
    <property type="match status" value="1"/>
</dbReference>
<dbReference type="InterPro" id="IPR000210">
    <property type="entry name" value="BTB/POZ_dom"/>
</dbReference>
<dbReference type="Pfam" id="PF00651">
    <property type="entry name" value="BTB"/>
    <property type="match status" value="1"/>
</dbReference>
<evidence type="ECO:0000313" key="6">
    <source>
        <dbReference type="Proteomes" id="UP001208570"/>
    </source>
</evidence>
<dbReference type="Gene3D" id="2.120.10.80">
    <property type="entry name" value="Kelch-type beta propeller"/>
    <property type="match status" value="1"/>
</dbReference>
<dbReference type="PANTHER" id="PTHR45632:SF3">
    <property type="entry name" value="KELCH-LIKE PROTEIN 32"/>
    <property type="match status" value="1"/>
</dbReference>